<dbReference type="PATRIC" id="fig|717774.3.peg.1835"/>
<sequence precursor="true">MNILSSKDWAKKLLILLAIAASATAFFWYGASPTLTLVSTDELSDSPDYFLENVTSREYTIDGKLEQTIKTSKLSHFNSNKQTEAISPKIETVTNDIAWYAEADFGKLNDANKDILLTSNAFVTRKDSTTTSNRLNADSIHYNDVDKSLISLGNAELITQQGITKADTIRSFVDLETAQFKGNVSGHYEQATQNQ</sequence>
<evidence type="ECO:0000313" key="6">
    <source>
        <dbReference type="EMBL" id="ADZ91034.1"/>
    </source>
</evidence>
<evidence type="ECO:0000313" key="7">
    <source>
        <dbReference type="Proteomes" id="UP000001062"/>
    </source>
</evidence>
<dbReference type="Gene3D" id="2.60.450.10">
    <property type="entry name" value="Lipopolysaccharide (LPS) transport protein A like domain"/>
    <property type="match status" value="1"/>
</dbReference>
<proteinExistence type="predicted"/>
<keyword evidence="7" id="KW-1185">Reference proteome</keyword>
<dbReference type="GO" id="GO:0005886">
    <property type="term" value="C:plasma membrane"/>
    <property type="evidence" value="ECO:0007669"/>
    <property type="project" value="InterPro"/>
</dbReference>
<dbReference type="HOGENOM" id="CLU_1413683_0_0_6"/>
<dbReference type="GO" id="GO:0015221">
    <property type="term" value="F:lipopolysaccharide transmembrane transporter activity"/>
    <property type="evidence" value="ECO:0007669"/>
    <property type="project" value="InterPro"/>
</dbReference>
<evidence type="ECO:0000256" key="1">
    <source>
        <dbReference type="ARBA" id="ARBA00022475"/>
    </source>
</evidence>
<dbReference type="InterPro" id="IPR026265">
    <property type="entry name" value="LptC"/>
</dbReference>
<organism evidence="6 7">
    <name type="scientific">Marinomonas mediterranea (strain ATCC 700492 / JCM 21426 / NBRC 103028 / MMB-1)</name>
    <dbReference type="NCBI Taxonomy" id="717774"/>
    <lineage>
        <taxon>Bacteria</taxon>
        <taxon>Pseudomonadati</taxon>
        <taxon>Pseudomonadota</taxon>
        <taxon>Gammaproteobacteria</taxon>
        <taxon>Oceanospirillales</taxon>
        <taxon>Oceanospirillaceae</taxon>
        <taxon>Marinomonas</taxon>
    </lineage>
</organism>
<name>F2K1A3_MARM1</name>
<keyword evidence="2" id="KW-0997">Cell inner membrane</keyword>
<dbReference type="AlphaFoldDB" id="F2K1A3"/>
<keyword evidence="1" id="KW-1003">Cell membrane</keyword>
<dbReference type="InterPro" id="IPR010664">
    <property type="entry name" value="LipoPS_assembly_LptC-rel"/>
</dbReference>
<evidence type="ECO:0000256" key="5">
    <source>
        <dbReference type="ARBA" id="ARBA00023136"/>
    </source>
</evidence>
<dbReference type="OrthoDB" id="6102924at2"/>
<gene>
    <name evidence="6" type="ordered locus">Marme_1778</name>
</gene>
<keyword evidence="5" id="KW-0472">Membrane</keyword>
<dbReference type="PANTHER" id="PTHR37481">
    <property type="entry name" value="LIPOPOLYSACCHARIDE EXPORT SYSTEM PROTEIN LPTC"/>
    <property type="match status" value="1"/>
</dbReference>
<dbReference type="PANTHER" id="PTHR37481:SF1">
    <property type="entry name" value="LIPOPOLYSACCHARIDE EXPORT SYSTEM PROTEIN LPTC"/>
    <property type="match status" value="1"/>
</dbReference>
<keyword evidence="3" id="KW-0812">Transmembrane</keyword>
<protein>
    <recommendedName>
        <fullName evidence="8">Lipopolysaccharide export system protein LptC</fullName>
    </recommendedName>
</protein>
<dbReference type="Proteomes" id="UP000001062">
    <property type="component" value="Chromosome"/>
</dbReference>
<reference evidence="6 7" key="1">
    <citation type="journal article" date="2012" name="Stand. Genomic Sci.">
        <title>Complete genome sequence of the melanogenic marine bacterium Marinomonas mediterranea type strain (MMB-1(T)).</title>
        <authorList>
            <person name="Lucas-Elio P."/>
            <person name="Goodwin L."/>
            <person name="Woyke T."/>
            <person name="Pitluck S."/>
            <person name="Nolan M."/>
            <person name="Kyrpides N.C."/>
            <person name="Detter J.C."/>
            <person name="Copeland A."/>
            <person name="Teshima H."/>
            <person name="Bruce D."/>
            <person name="Detter C."/>
            <person name="Tapia R."/>
            <person name="Han S."/>
            <person name="Land M.L."/>
            <person name="Ivanova N."/>
            <person name="Mikhailova N."/>
            <person name="Johnston A.W."/>
            <person name="Sanchez-Amat A."/>
        </authorList>
    </citation>
    <scope>NUCLEOTIDE SEQUENCE [LARGE SCALE GENOMIC DNA]</scope>
    <source>
        <strain evidence="7">ATCC 700492 / JCM 21426 / NBRC 103028 / MMB-1</strain>
    </source>
</reference>
<dbReference type="RefSeq" id="WP_013660939.1">
    <property type="nucleotide sequence ID" value="NC_015276.1"/>
</dbReference>
<evidence type="ECO:0000256" key="3">
    <source>
        <dbReference type="ARBA" id="ARBA00022692"/>
    </source>
</evidence>
<evidence type="ECO:0000256" key="4">
    <source>
        <dbReference type="ARBA" id="ARBA00022989"/>
    </source>
</evidence>
<dbReference type="EMBL" id="CP002583">
    <property type="protein sequence ID" value="ADZ91034.1"/>
    <property type="molecule type" value="Genomic_DNA"/>
</dbReference>
<dbReference type="Pfam" id="PF06835">
    <property type="entry name" value="LptC"/>
    <property type="match status" value="1"/>
</dbReference>
<evidence type="ECO:0008006" key="8">
    <source>
        <dbReference type="Google" id="ProtNLM"/>
    </source>
</evidence>
<evidence type="ECO:0000256" key="2">
    <source>
        <dbReference type="ARBA" id="ARBA00022519"/>
    </source>
</evidence>
<dbReference type="GO" id="GO:0030288">
    <property type="term" value="C:outer membrane-bounded periplasmic space"/>
    <property type="evidence" value="ECO:0007669"/>
    <property type="project" value="TreeGrafter"/>
</dbReference>
<dbReference type="NCBIfam" id="TIGR04409">
    <property type="entry name" value="LptC_YrbK"/>
    <property type="match status" value="1"/>
</dbReference>
<keyword evidence="4" id="KW-1133">Transmembrane helix</keyword>
<dbReference type="InterPro" id="IPR052363">
    <property type="entry name" value="LPS_export_LptC"/>
</dbReference>
<dbReference type="KEGG" id="mme:Marme_1778"/>
<dbReference type="GO" id="GO:0017089">
    <property type="term" value="F:glycolipid transfer activity"/>
    <property type="evidence" value="ECO:0007669"/>
    <property type="project" value="TreeGrafter"/>
</dbReference>
<dbReference type="eggNOG" id="COG3117">
    <property type="taxonomic scope" value="Bacteria"/>
</dbReference>
<accession>F2K1A3</accession>
<dbReference type="STRING" id="717774.Marme_1778"/>